<dbReference type="PANTHER" id="PTHR34069">
    <property type="entry name" value="3-OXOACYL-[ACYL-CARRIER-PROTEIN] SYNTHASE 3"/>
    <property type="match status" value="1"/>
</dbReference>
<dbReference type="Proteomes" id="UP000199076">
    <property type="component" value="Unassembled WGS sequence"/>
</dbReference>
<evidence type="ECO:0000256" key="1">
    <source>
        <dbReference type="ARBA" id="ARBA00023229"/>
    </source>
</evidence>
<reference evidence="3" key="1">
    <citation type="submission" date="2016-10" db="EMBL/GenBank/DDBJ databases">
        <authorList>
            <person name="Varghese N."/>
            <person name="Submissions S."/>
        </authorList>
    </citation>
    <scope>NUCLEOTIDE SEQUENCE [LARGE SCALE GENOMIC DNA]</scope>
    <source>
        <strain evidence="3">IBRC-M 10760</strain>
    </source>
</reference>
<organism evidence="2 3">
    <name type="scientific">Halorientalis regularis</name>
    <dbReference type="NCBI Taxonomy" id="660518"/>
    <lineage>
        <taxon>Archaea</taxon>
        <taxon>Methanobacteriati</taxon>
        <taxon>Methanobacteriota</taxon>
        <taxon>Stenosarchaea group</taxon>
        <taxon>Halobacteria</taxon>
        <taxon>Halobacteriales</taxon>
        <taxon>Haloarculaceae</taxon>
        <taxon>Halorientalis</taxon>
    </lineage>
</organism>
<dbReference type="Gene3D" id="3.40.47.10">
    <property type="match status" value="1"/>
</dbReference>
<name>A0A1G7NB73_9EURY</name>
<evidence type="ECO:0000313" key="3">
    <source>
        <dbReference type="Proteomes" id="UP000199076"/>
    </source>
</evidence>
<dbReference type="GO" id="GO:0044550">
    <property type="term" value="P:secondary metabolite biosynthetic process"/>
    <property type="evidence" value="ECO:0007669"/>
    <property type="project" value="TreeGrafter"/>
</dbReference>
<dbReference type="AlphaFoldDB" id="A0A1G7NB73"/>
<dbReference type="PANTHER" id="PTHR34069:SF2">
    <property type="entry name" value="BETA-KETOACYL-[ACYL-CARRIER-PROTEIN] SYNTHASE III"/>
    <property type="match status" value="1"/>
</dbReference>
<keyword evidence="3" id="KW-1185">Reference proteome</keyword>
<gene>
    <name evidence="2" type="ORF">SAMN05216218_108250</name>
</gene>
<accession>A0A1G7NB73</accession>
<dbReference type="SUPFAM" id="SSF53901">
    <property type="entry name" value="Thiolase-like"/>
    <property type="match status" value="2"/>
</dbReference>
<evidence type="ECO:0000313" key="2">
    <source>
        <dbReference type="EMBL" id="SDF71147.1"/>
    </source>
</evidence>
<dbReference type="RefSeq" id="WP_139171117.1">
    <property type="nucleotide sequence ID" value="NZ_FNBK01000008.1"/>
</dbReference>
<dbReference type="GO" id="GO:0016746">
    <property type="term" value="F:acyltransferase activity"/>
    <property type="evidence" value="ECO:0007669"/>
    <property type="project" value="UniProtKB-KW"/>
</dbReference>
<dbReference type="GO" id="GO:0008299">
    <property type="term" value="P:isoprenoid biosynthetic process"/>
    <property type="evidence" value="ECO:0007669"/>
    <property type="project" value="UniProtKB-KW"/>
</dbReference>
<sequence>MAHVTTRELVLPGYRVSTGTIRDQWGGGASGVQHKTVQAKDDDPTTLATRAGRAALDGRTDVDAVFFATTTPVYEYGSVTPFLADSLGLDDDTHVQTFGESARAGTAALRAAGNAVDGDSDTVLVVAAEAPSPAPRSDWEKVAGAGASAALVESDGEGLERVAAGTCARPLLDEWQAPDSDTLSTADDRFARNIGYVETSQQAIERALDAADWSAESLDALVATHPNGKFAGRLAGAVGVGDDVLATPAFGREYGNLRAASALGSLALADLTAGDRLVVAGYGVGTADALAYEVSEPPAAASVADESTDLDYVDYLDHVDQLE</sequence>
<dbReference type="EMBL" id="FNBK01000008">
    <property type="protein sequence ID" value="SDF71147.1"/>
    <property type="molecule type" value="Genomic_DNA"/>
</dbReference>
<dbReference type="STRING" id="660518.SAMN05216218_108250"/>
<proteinExistence type="predicted"/>
<keyword evidence="1" id="KW-0414">Isoprene biosynthesis</keyword>
<dbReference type="InterPro" id="IPR016039">
    <property type="entry name" value="Thiolase-like"/>
</dbReference>
<protein>
    <submittedName>
        <fullName evidence="2">3-hydroxy-3-methylglutaryl CoA synthase</fullName>
    </submittedName>
</protein>